<feature type="non-terminal residue" evidence="2">
    <location>
        <position position="108"/>
    </location>
</feature>
<dbReference type="GO" id="GO:0003824">
    <property type="term" value="F:catalytic activity"/>
    <property type="evidence" value="ECO:0007669"/>
    <property type="project" value="InterPro"/>
</dbReference>
<dbReference type="PANTHER" id="PTHR33273:SF4">
    <property type="entry name" value="ENDONUCLEASE_EXONUCLEASE_PHOSPHATASE DOMAIN-CONTAINING PROTEIN"/>
    <property type="match status" value="1"/>
</dbReference>
<dbReference type="Gene3D" id="3.60.10.10">
    <property type="entry name" value="Endonuclease/exonuclease/phosphatase"/>
    <property type="match status" value="1"/>
</dbReference>
<organism evidence="2">
    <name type="scientific">Bactrocera latifrons</name>
    <name type="common">Malaysian fruit fly</name>
    <name type="synonym">Chaetodacus latifrons</name>
    <dbReference type="NCBI Taxonomy" id="174628"/>
    <lineage>
        <taxon>Eukaryota</taxon>
        <taxon>Metazoa</taxon>
        <taxon>Ecdysozoa</taxon>
        <taxon>Arthropoda</taxon>
        <taxon>Hexapoda</taxon>
        <taxon>Insecta</taxon>
        <taxon>Pterygota</taxon>
        <taxon>Neoptera</taxon>
        <taxon>Endopterygota</taxon>
        <taxon>Diptera</taxon>
        <taxon>Brachycera</taxon>
        <taxon>Muscomorpha</taxon>
        <taxon>Tephritoidea</taxon>
        <taxon>Tephritidae</taxon>
        <taxon>Bactrocera</taxon>
        <taxon>Bactrocera</taxon>
    </lineage>
</organism>
<dbReference type="PANTHER" id="PTHR33273">
    <property type="entry name" value="DOMAIN-CONTAINING PROTEIN, PUTATIVE-RELATED"/>
    <property type="match status" value="1"/>
</dbReference>
<dbReference type="EMBL" id="GDHF01006874">
    <property type="protein sequence ID" value="JAI45440.1"/>
    <property type="molecule type" value="Transcribed_RNA"/>
</dbReference>
<protein>
    <recommendedName>
        <fullName evidence="1">Endonuclease/exonuclease/phosphatase domain-containing protein</fullName>
    </recommendedName>
</protein>
<feature type="non-terminal residue" evidence="2">
    <location>
        <position position="1"/>
    </location>
</feature>
<proteinExistence type="predicted"/>
<evidence type="ECO:0000259" key="1">
    <source>
        <dbReference type="Pfam" id="PF14529"/>
    </source>
</evidence>
<reference evidence="2" key="1">
    <citation type="submission" date="2015-06" db="EMBL/GenBank/DDBJ databases">
        <authorList>
            <person name="Hoefler B.C."/>
            <person name="Straight P.D."/>
        </authorList>
    </citation>
    <scope>NUCLEOTIDE SEQUENCE</scope>
</reference>
<dbReference type="AlphaFoldDB" id="A0A0K8W3H2"/>
<accession>A0A0K8W3H2</accession>
<sequence>DILQLINQLDTSLILGGDINAWSTIWGSTHTNSRGEKVEDALLASNIICLNDGSAIHFSTHNTFSNIDVTFCSPNIAPQCTWQVLNSLFGSDHFPIFIQTNPRNNQNT</sequence>
<dbReference type="InterPro" id="IPR036691">
    <property type="entry name" value="Endo/exonu/phosph_ase_sf"/>
</dbReference>
<gene>
    <name evidence="2" type="ORF">c2_g1_i3</name>
</gene>
<name>A0A0K8W3H2_BACLA</name>
<feature type="domain" description="Endonuclease/exonuclease/phosphatase" evidence="1">
    <location>
        <begin position="2"/>
        <end position="97"/>
    </location>
</feature>
<dbReference type="InterPro" id="IPR005135">
    <property type="entry name" value="Endo/exonuclease/phosphatase"/>
</dbReference>
<evidence type="ECO:0000313" key="2">
    <source>
        <dbReference type="EMBL" id="JAI45440.1"/>
    </source>
</evidence>
<dbReference type="SUPFAM" id="SSF56219">
    <property type="entry name" value="DNase I-like"/>
    <property type="match status" value="1"/>
</dbReference>
<dbReference type="Pfam" id="PF14529">
    <property type="entry name" value="Exo_endo_phos_2"/>
    <property type="match status" value="1"/>
</dbReference>